<evidence type="ECO:0000256" key="1">
    <source>
        <dbReference type="SAM" id="MobiDB-lite"/>
    </source>
</evidence>
<feature type="compositionally biased region" description="Pro residues" evidence="1">
    <location>
        <begin position="1"/>
        <end position="10"/>
    </location>
</feature>
<evidence type="ECO:0000313" key="2">
    <source>
        <dbReference type="EMBL" id="AEO65234.1"/>
    </source>
</evidence>
<keyword evidence="3" id="KW-1185">Reference proteome</keyword>
<dbReference type="EMBL" id="CP003010">
    <property type="protein sequence ID" value="AEO65234.1"/>
    <property type="molecule type" value="Genomic_DNA"/>
</dbReference>
<dbReference type="InterPro" id="IPR027417">
    <property type="entry name" value="P-loop_NTPase"/>
</dbReference>
<dbReference type="KEGG" id="ttt:THITE_2112030"/>
<evidence type="ECO:0000313" key="3">
    <source>
        <dbReference type="Proteomes" id="UP000008181"/>
    </source>
</evidence>
<name>G2R4J9_THETT</name>
<feature type="compositionally biased region" description="Low complexity" evidence="1">
    <location>
        <begin position="309"/>
        <end position="329"/>
    </location>
</feature>
<reference evidence="2 3" key="1">
    <citation type="journal article" date="2011" name="Nat. Biotechnol.">
        <title>Comparative genomic analysis of the thermophilic biomass-degrading fungi Myceliophthora thermophila and Thielavia terrestris.</title>
        <authorList>
            <person name="Berka R.M."/>
            <person name="Grigoriev I.V."/>
            <person name="Otillar R."/>
            <person name="Salamov A."/>
            <person name="Grimwood J."/>
            <person name="Reid I."/>
            <person name="Ishmael N."/>
            <person name="John T."/>
            <person name="Darmond C."/>
            <person name="Moisan M.-C."/>
            <person name="Henrissat B."/>
            <person name="Coutinho P.M."/>
            <person name="Lombard V."/>
            <person name="Natvig D.O."/>
            <person name="Lindquist E."/>
            <person name="Schmutz J."/>
            <person name="Lucas S."/>
            <person name="Harris P."/>
            <person name="Powlowski J."/>
            <person name="Bellemare A."/>
            <person name="Taylor D."/>
            <person name="Butler G."/>
            <person name="de Vries R.P."/>
            <person name="Allijn I.E."/>
            <person name="van den Brink J."/>
            <person name="Ushinsky S."/>
            <person name="Storms R."/>
            <person name="Powell A.J."/>
            <person name="Paulsen I.T."/>
            <person name="Elbourne L.D.H."/>
            <person name="Baker S.E."/>
            <person name="Magnuson J."/>
            <person name="LaBoissiere S."/>
            <person name="Clutterbuck A.J."/>
            <person name="Martinez D."/>
            <person name="Wogulis M."/>
            <person name="de Leon A.L."/>
            <person name="Rey M.W."/>
            <person name="Tsang A."/>
        </authorList>
    </citation>
    <scope>NUCLEOTIDE SEQUENCE [LARGE SCALE GENOMIC DNA]</scope>
    <source>
        <strain evidence="3">ATCC 38088 / NRRL 8126</strain>
    </source>
</reference>
<accession>G2R4J9</accession>
<dbReference type="RefSeq" id="XP_003651570.1">
    <property type="nucleotide sequence ID" value="XM_003651522.1"/>
</dbReference>
<dbReference type="STRING" id="578455.G2R4J9"/>
<dbReference type="GeneID" id="11518794"/>
<dbReference type="Proteomes" id="UP000008181">
    <property type="component" value="Chromosome 2"/>
</dbReference>
<feature type="region of interest" description="Disordered" evidence="1">
    <location>
        <begin position="164"/>
        <end position="246"/>
    </location>
</feature>
<gene>
    <name evidence="2" type="ORF">THITE_2112030</name>
</gene>
<feature type="compositionally biased region" description="Pro residues" evidence="1">
    <location>
        <begin position="217"/>
        <end position="229"/>
    </location>
</feature>
<proteinExistence type="predicted"/>
<dbReference type="Gene3D" id="3.40.50.300">
    <property type="entry name" value="P-loop containing nucleotide triphosphate hydrolases"/>
    <property type="match status" value="1"/>
</dbReference>
<feature type="region of interest" description="Disordered" evidence="1">
    <location>
        <begin position="1"/>
        <end position="21"/>
    </location>
</feature>
<feature type="compositionally biased region" description="Low complexity" evidence="1">
    <location>
        <begin position="181"/>
        <end position="191"/>
    </location>
</feature>
<feature type="region of interest" description="Disordered" evidence="1">
    <location>
        <begin position="308"/>
        <end position="359"/>
    </location>
</feature>
<sequence>MDDTAAPPPSSQASSSHSPFGPLPASLLLDQELARKERLRRRGNLTTGCRELDEYVLLGGFERGSVVGVSAEEEEMGLAIGFQIVARLLASQTSARAMIVTTLPVTVLLPKLRRALLGQLGAPRGGLVQDHQSRVRECLERISIARVFDIEGLREVLAEMEDGVREADTRSSQPVGGGVVGQEPAAGAATKEATEGEKRHTTEVLDSEGEDGLSSPEPTPNTDPALPPNKPHHDGRPDTAEPTPSSAALPDLILITHTSTLLSALFTGRDKDVAHNTMLQLSSHLRSLTRSSSHSTPPLILFLNSTNAPSSSQYHSSDSPSAPAEAAAPVGQTRPPKQQDPTLRSIFNPPPPPPAQGYHGFAAAARRSKPAFGLVFAQMLDLHLLCTRVPRTRADVAALVASPGAWAARESVTSVWVVEVLLDEIGVYGKGADGGCDWGEWRSREQRWGVVDADAEGRVVDAVIP</sequence>
<dbReference type="eggNOG" id="ENOG502SGEW">
    <property type="taxonomic scope" value="Eukaryota"/>
</dbReference>
<protein>
    <submittedName>
        <fullName evidence="2">Uncharacterized protein</fullName>
    </submittedName>
</protein>
<dbReference type="OrthoDB" id="336321at2759"/>
<dbReference type="HOGENOM" id="CLU_029865_0_0_1"/>
<dbReference type="AlphaFoldDB" id="G2R4J9"/>
<feature type="compositionally biased region" description="Basic and acidic residues" evidence="1">
    <location>
        <begin position="192"/>
        <end position="203"/>
    </location>
</feature>
<organism evidence="2 3">
    <name type="scientific">Thermothielavioides terrestris (strain ATCC 38088 / NRRL 8126)</name>
    <name type="common">Thielavia terrestris</name>
    <dbReference type="NCBI Taxonomy" id="578455"/>
    <lineage>
        <taxon>Eukaryota</taxon>
        <taxon>Fungi</taxon>
        <taxon>Dikarya</taxon>
        <taxon>Ascomycota</taxon>
        <taxon>Pezizomycotina</taxon>
        <taxon>Sordariomycetes</taxon>
        <taxon>Sordariomycetidae</taxon>
        <taxon>Sordariales</taxon>
        <taxon>Chaetomiaceae</taxon>
        <taxon>Thermothielavioides</taxon>
        <taxon>Thermothielavioides terrestris</taxon>
    </lineage>
</organism>